<evidence type="ECO:0000313" key="1">
    <source>
        <dbReference type="EMBL" id="CAA0114713.1"/>
    </source>
</evidence>
<evidence type="ECO:0000313" key="2">
    <source>
        <dbReference type="Proteomes" id="UP000441399"/>
    </source>
</evidence>
<dbReference type="SUPFAM" id="SSF47336">
    <property type="entry name" value="ACP-like"/>
    <property type="match status" value="1"/>
</dbReference>
<dbReference type="Gene3D" id="1.10.1200.10">
    <property type="entry name" value="ACP-like"/>
    <property type="match status" value="1"/>
</dbReference>
<keyword evidence="2" id="KW-1185">Reference proteome</keyword>
<accession>A0A5S9QAX1</accession>
<name>A0A5S9QAX1_9GAMM</name>
<gene>
    <name evidence="1" type="ORF">OPDIPICF_01638</name>
</gene>
<sequence>MTQSQVRDTVTQYLNNRGAEIAQLDDDTLLFQYLSSVEFMELMLQLESVTGIPLDLANADIEQVVTLEGLIQWAEQSNNELHH</sequence>
<proteinExistence type="predicted"/>
<dbReference type="EMBL" id="CACSIO010000023">
    <property type="protein sequence ID" value="CAA0114713.1"/>
    <property type="molecule type" value="Genomic_DNA"/>
</dbReference>
<organism evidence="1 2">
    <name type="scientific">BD1-7 clade bacterium</name>
    <dbReference type="NCBI Taxonomy" id="2029982"/>
    <lineage>
        <taxon>Bacteria</taxon>
        <taxon>Pseudomonadati</taxon>
        <taxon>Pseudomonadota</taxon>
        <taxon>Gammaproteobacteria</taxon>
        <taxon>Cellvibrionales</taxon>
        <taxon>Spongiibacteraceae</taxon>
        <taxon>BD1-7 clade</taxon>
    </lineage>
</organism>
<dbReference type="AlphaFoldDB" id="A0A5S9QAX1"/>
<dbReference type="InterPro" id="IPR036736">
    <property type="entry name" value="ACP-like_sf"/>
</dbReference>
<protein>
    <recommendedName>
        <fullName evidence="3">Carrier domain-containing protein</fullName>
    </recommendedName>
</protein>
<dbReference type="Proteomes" id="UP000441399">
    <property type="component" value="Unassembled WGS sequence"/>
</dbReference>
<evidence type="ECO:0008006" key="3">
    <source>
        <dbReference type="Google" id="ProtNLM"/>
    </source>
</evidence>
<reference evidence="1 2" key="1">
    <citation type="submission" date="2019-11" db="EMBL/GenBank/DDBJ databases">
        <authorList>
            <person name="Holert J."/>
        </authorList>
    </citation>
    <scope>NUCLEOTIDE SEQUENCE [LARGE SCALE GENOMIC DNA]</scope>
    <source>
        <strain evidence="1">SB11_3</strain>
    </source>
</reference>